<evidence type="ECO:0000313" key="5">
    <source>
        <dbReference type="Proteomes" id="UP001085076"/>
    </source>
</evidence>
<comment type="caution">
    <text evidence="4">The sequence shown here is derived from an EMBL/GenBank/DDBJ whole genome shotgun (WGS) entry which is preliminary data.</text>
</comment>
<reference evidence="4" key="2">
    <citation type="journal article" date="2022" name="Hortic Res">
        <title>The genome of Dioscorea zingiberensis sheds light on the biosynthesis, origin and evolution of the medicinally important diosgenin saponins.</title>
        <authorList>
            <person name="Li Y."/>
            <person name="Tan C."/>
            <person name="Li Z."/>
            <person name="Guo J."/>
            <person name="Li S."/>
            <person name="Chen X."/>
            <person name="Wang C."/>
            <person name="Dai X."/>
            <person name="Yang H."/>
            <person name="Song W."/>
            <person name="Hou L."/>
            <person name="Xu J."/>
            <person name="Tong Z."/>
            <person name="Xu A."/>
            <person name="Yuan X."/>
            <person name="Wang W."/>
            <person name="Yang Q."/>
            <person name="Chen L."/>
            <person name="Sun Z."/>
            <person name="Wang K."/>
            <person name="Pan B."/>
            <person name="Chen J."/>
            <person name="Bao Y."/>
            <person name="Liu F."/>
            <person name="Qi X."/>
            <person name="Gang D.R."/>
            <person name="Wen J."/>
            <person name="Li J."/>
        </authorList>
    </citation>
    <scope>NUCLEOTIDE SEQUENCE</scope>
    <source>
        <strain evidence="4">Dzin_1.0</strain>
    </source>
</reference>
<gene>
    <name evidence="4" type="ORF">J5N97_017461</name>
</gene>
<evidence type="ECO:0000259" key="3">
    <source>
        <dbReference type="SMART" id="SM00499"/>
    </source>
</evidence>
<sequence length="125" mass="13068">MAVSNTGAVTLVLLVSSLLLLLSVQTGAQADAIECEQVYEALNPCLNYIITPSKTVPKPCCDGIQGLLNKAKTTADRRTVCNCLKNAATKAGSSIDLSPVASIPAKCQVSIPFKISTKVDCSKVN</sequence>
<proteinExistence type="inferred from homology"/>
<keyword evidence="5" id="KW-1185">Reference proteome</keyword>
<dbReference type="GO" id="GO:0008289">
    <property type="term" value="F:lipid binding"/>
    <property type="evidence" value="ECO:0007669"/>
    <property type="project" value="UniProtKB-KW"/>
</dbReference>
<evidence type="ECO:0000313" key="4">
    <source>
        <dbReference type="EMBL" id="KAJ0975496.1"/>
    </source>
</evidence>
<reference evidence="4" key="1">
    <citation type="submission" date="2021-03" db="EMBL/GenBank/DDBJ databases">
        <authorList>
            <person name="Li Z."/>
            <person name="Yang C."/>
        </authorList>
    </citation>
    <scope>NUCLEOTIDE SEQUENCE</scope>
    <source>
        <strain evidence="4">Dzin_1.0</strain>
        <tissue evidence="4">Leaf</tissue>
    </source>
</reference>
<protein>
    <recommendedName>
        <fullName evidence="1">Non-specific lipid-transfer protein</fullName>
    </recommendedName>
</protein>
<keyword evidence="1" id="KW-0813">Transport</keyword>
<dbReference type="OrthoDB" id="1890443at2759"/>
<dbReference type="PROSITE" id="PS00597">
    <property type="entry name" value="PLANT_LTP"/>
    <property type="match status" value="1"/>
</dbReference>
<dbReference type="SUPFAM" id="SSF47699">
    <property type="entry name" value="Bifunctional inhibitor/lipid-transfer protein/seed storage 2S albumin"/>
    <property type="match status" value="1"/>
</dbReference>
<dbReference type="InterPro" id="IPR016140">
    <property type="entry name" value="Bifunc_inhib/LTP/seed_store"/>
</dbReference>
<dbReference type="Gene3D" id="1.10.110.10">
    <property type="entry name" value="Plant lipid-transfer and hydrophobic proteins"/>
    <property type="match status" value="1"/>
</dbReference>
<feature type="signal peptide" evidence="2">
    <location>
        <begin position="1"/>
        <end position="30"/>
    </location>
</feature>
<dbReference type="AlphaFoldDB" id="A0A9D5HG59"/>
<name>A0A9D5HG59_9LILI</name>
<accession>A0A9D5HG59</accession>
<dbReference type="InterPro" id="IPR036312">
    <property type="entry name" value="Bifun_inhib/LTP/seed_sf"/>
</dbReference>
<feature type="domain" description="Bifunctional inhibitor/plant lipid transfer protein/seed storage helical" evidence="3">
    <location>
        <begin position="35"/>
        <end position="121"/>
    </location>
</feature>
<keyword evidence="1" id="KW-0446">Lipid-binding</keyword>
<comment type="function">
    <text evidence="1">Plant non-specific lipid-transfer proteins transfer phospholipids as well as galactolipids across membranes. May play a role in wax or cutin deposition in the cell walls of expanding epidermal cells and certain secretory tissues.</text>
</comment>
<dbReference type="PRINTS" id="PR00382">
    <property type="entry name" value="LIPIDTRNSFER"/>
</dbReference>
<dbReference type="EMBL" id="JAGGNH010000004">
    <property type="protein sequence ID" value="KAJ0975496.1"/>
    <property type="molecule type" value="Genomic_DNA"/>
</dbReference>
<dbReference type="Proteomes" id="UP001085076">
    <property type="component" value="Miscellaneous, Linkage group lg04"/>
</dbReference>
<dbReference type="GO" id="GO:0006869">
    <property type="term" value="P:lipid transport"/>
    <property type="evidence" value="ECO:0007669"/>
    <property type="project" value="InterPro"/>
</dbReference>
<evidence type="ECO:0000256" key="2">
    <source>
        <dbReference type="SAM" id="SignalP"/>
    </source>
</evidence>
<dbReference type="CDD" id="cd01960">
    <property type="entry name" value="nsLTP1"/>
    <property type="match status" value="1"/>
</dbReference>
<evidence type="ECO:0000256" key="1">
    <source>
        <dbReference type="RuleBase" id="RU000628"/>
    </source>
</evidence>
<dbReference type="Pfam" id="PF00234">
    <property type="entry name" value="Tryp_alpha_amyl"/>
    <property type="match status" value="1"/>
</dbReference>
<dbReference type="SMART" id="SM00499">
    <property type="entry name" value="AAI"/>
    <property type="match status" value="1"/>
</dbReference>
<comment type="similarity">
    <text evidence="1">Belongs to the plant LTP family.</text>
</comment>
<organism evidence="4 5">
    <name type="scientific">Dioscorea zingiberensis</name>
    <dbReference type="NCBI Taxonomy" id="325984"/>
    <lineage>
        <taxon>Eukaryota</taxon>
        <taxon>Viridiplantae</taxon>
        <taxon>Streptophyta</taxon>
        <taxon>Embryophyta</taxon>
        <taxon>Tracheophyta</taxon>
        <taxon>Spermatophyta</taxon>
        <taxon>Magnoliopsida</taxon>
        <taxon>Liliopsida</taxon>
        <taxon>Dioscoreales</taxon>
        <taxon>Dioscoreaceae</taxon>
        <taxon>Dioscorea</taxon>
    </lineage>
</organism>
<feature type="chain" id="PRO_5039258204" description="Non-specific lipid-transfer protein" evidence="2">
    <location>
        <begin position="31"/>
        <end position="125"/>
    </location>
</feature>
<keyword evidence="2" id="KW-0732">Signal</keyword>
<dbReference type="PANTHER" id="PTHR33076">
    <property type="entry name" value="NON-SPECIFIC LIPID-TRANSFER PROTEIN 2-RELATED"/>
    <property type="match status" value="1"/>
</dbReference>
<dbReference type="InterPro" id="IPR000528">
    <property type="entry name" value="Plant_nsLTP"/>
</dbReference>